<evidence type="ECO:0000313" key="3">
    <source>
        <dbReference type="Proteomes" id="UP000322873"/>
    </source>
</evidence>
<comment type="caution">
    <text evidence="2">The sequence shown here is derived from an EMBL/GenBank/DDBJ whole genome shotgun (WGS) entry which is preliminary data.</text>
</comment>
<sequence length="88" mass="10026">MYDPRRSSPGSYEGMIFCYNIERAGKQEKYSKGCILLGVWEKSPQTRNLKDGYARNKLPTGTSRHNTTQYLLPSSPHQKGTLFARGKK</sequence>
<name>A0A5M9JT77_MONFR</name>
<keyword evidence="3" id="KW-1185">Reference proteome</keyword>
<organism evidence="2 3">
    <name type="scientific">Monilinia fructicola</name>
    <name type="common">Brown rot fungus</name>
    <name type="synonym">Ciboria fructicola</name>
    <dbReference type="NCBI Taxonomy" id="38448"/>
    <lineage>
        <taxon>Eukaryota</taxon>
        <taxon>Fungi</taxon>
        <taxon>Dikarya</taxon>
        <taxon>Ascomycota</taxon>
        <taxon>Pezizomycotina</taxon>
        <taxon>Leotiomycetes</taxon>
        <taxon>Helotiales</taxon>
        <taxon>Sclerotiniaceae</taxon>
        <taxon>Monilinia</taxon>
    </lineage>
</organism>
<dbReference type="Proteomes" id="UP000322873">
    <property type="component" value="Unassembled WGS sequence"/>
</dbReference>
<feature type="region of interest" description="Disordered" evidence="1">
    <location>
        <begin position="50"/>
        <end position="88"/>
    </location>
</feature>
<evidence type="ECO:0000313" key="2">
    <source>
        <dbReference type="EMBL" id="KAA8571056.1"/>
    </source>
</evidence>
<accession>A0A5M9JT77</accession>
<evidence type="ECO:0000256" key="1">
    <source>
        <dbReference type="SAM" id="MobiDB-lite"/>
    </source>
</evidence>
<protein>
    <submittedName>
        <fullName evidence="2">Uncharacterized protein</fullName>
    </submittedName>
</protein>
<gene>
    <name evidence="2" type="ORF">EYC84_000417</name>
</gene>
<feature type="compositionally biased region" description="Polar residues" evidence="1">
    <location>
        <begin position="59"/>
        <end position="78"/>
    </location>
</feature>
<dbReference type="AlphaFoldDB" id="A0A5M9JT77"/>
<dbReference type="EMBL" id="VICG01000006">
    <property type="protein sequence ID" value="KAA8571056.1"/>
    <property type="molecule type" value="Genomic_DNA"/>
</dbReference>
<reference evidence="2 3" key="1">
    <citation type="submission" date="2019-06" db="EMBL/GenBank/DDBJ databases">
        <title>Genome Sequence of the Brown Rot Fungal Pathogen Monilinia fructicola.</title>
        <authorList>
            <person name="De Miccolis Angelini R.M."/>
            <person name="Landi L."/>
            <person name="Abate D."/>
            <person name="Pollastro S."/>
            <person name="Romanazzi G."/>
            <person name="Faretra F."/>
        </authorList>
    </citation>
    <scope>NUCLEOTIDE SEQUENCE [LARGE SCALE GENOMIC DNA]</scope>
    <source>
        <strain evidence="2 3">Mfrc123</strain>
    </source>
</reference>
<proteinExistence type="predicted"/>